<dbReference type="GO" id="GO:0031122">
    <property type="term" value="P:cytoplasmic microtubule organization"/>
    <property type="evidence" value="ECO:0007669"/>
    <property type="project" value="InterPro"/>
</dbReference>
<dbReference type="GO" id="GO:0030705">
    <property type="term" value="P:cytoskeleton-dependent intracellular transport"/>
    <property type="evidence" value="ECO:0007669"/>
    <property type="project" value="InterPro"/>
</dbReference>
<evidence type="ECO:0000313" key="9">
    <source>
        <dbReference type="Proteomes" id="UP000054097"/>
    </source>
</evidence>
<dbReference type="GO" id="GO:0005737">
    <property type="term" value="C:cytoplasm"/>
    <property type="evidence" value="ECO:0007669"/>
    <property type="project" value="UniProtKB-SubCell"/>
</dbReference>
<organism evidence="8 9">
    <name type="scientific">Serendipita vermifera MAFF 305830</name>
    <dbReference type="NCBI Taxonomy" id="933852"/>
    <lineage>
        <taxon>Eukaryota</taxon>
        <taxon>Fungi</taxon>
        <taxon>Dikarya</taxon>
        <taxon>Basidiomycota</taxon>
        <taxon>Agaricomycotina</taxon>
        <taxon>Agaricomycetes</taxon>
        <taxon>Sebacinales</taxon>
        <taxon>Serendipitaceae</taxon>
        <taxon>Serendipita</taxon>
    </lineage>
</organism>
<evidence type="ECO:0000256" key="5">
    <source>
        <dbReference type="SAM" id="MobiDB-lite"/>
    </source>
</evidence>
<dbReference type="PANTHER" id="PTHR18947">
    <property type="entry name" value="HOOK PROTEINS"/>
    <property type="match status" value="1"/>
</dbReference>
<evidence type="ECO:0000256" key="1">
    <source>
        <dbReference type="ARBA" id="ARBA00004496"/>
    </source>
</evidence>
<evidence type="ECO:0000256" key="3">
    <source>
        <dbReference type="ARBA" id="ARBA00023054"/>
    </source>
</evidence>
<dbReference type="Gene3D" id="1.10.418.10">
    <property type="entry name" value="Calponin-like domain"/>
    <property type="match status" value="1"/>
</dbReference>
<dbReference type="AlphaFoldDB" id="A0A0C3BIQ7"/>
<feature type="region of interest" description="Disordered" evidence="5">
    <location>
        <begin position="808"/>
        <end position="827"/>
    </location>
</feature>
<dbReference type="STRING" id="933852.A0A0C3BIQ7"/>
<keyword evidence="3 4" id="KW-0175">Coiled coil</keyword>
<dbReference type="InterPro" id="IPR008636">
    <property type="entry name" value="Hook_C"/>
</dbReference>
<sequence length="866" mass="98896">MNVGTNAAEDAEASAFIAWFSIFQLSQPVSSISDLNDGSALFDVLGTVDPNYFRQRNSSSAKELNVVDNWPLRFTSLKRLFRLMTQYFIDVLRQPPSVINTLAVPDLQKVAKDGDRKATLELCRLCIAIAVMSSSKKDFIAGIQSLKEAHQQRLMEAIALVMSKLEPDRTEEETDGDASQMTEDDHYYELQLERSRVLSDKDTLEKVYQDLLEQHRVLQTGYDDVMAEKTELAAQLNQSRREVESMQSGNISSKGDVLKRAEIDRLRAELQKSEENLGAAEVEAEKQTRIVEELNRKVDELQMQADEAARLKDQVDEYRHAAEKLAKTENVMEKYKKKLEESADLRRKVKALEEQNASLVDNNAQLDSEFRKVASFKPLMENYKSQISDHESKAASRKKELESLKWELEQTKNKLKSAEEQRDKDAETIELFQERVRELELGATPNRATFRPGARDSIVIILLCSQLKLTVRAGGELDDALSGTTTTDLKIRIRKLEKELEDFKGSKDKEEESRVLVLESLLEDANRLKARYESEYLKEHREKLVLQSEMEEIRAGKGDGGEAAIALRQRLNQLVDELDALKKKHTEMEVKYERMEKELTIAKSDLNLVNKDQVDILHSLRETLNQDKEALESEVTALRKQLADVSDKNKMQLEQVNSLLMEKVSMQSEGLEQRERMLQREREHGDLRMILAGKDIPEEVKSKMMQLHEDNESLKEQLKIANEKLAKARQFIKAQDKLFRDEHSKALNNLAGGQFDEAEESFRSQIKILEEEVARLKRLASEAEQRYRREQEAMLGHLHSYGMKVTRQHLASQQKGGTSGAAAGPSSWLGQQRRNVSVITFLEIHFSLTPGNFIQLGQSLVSMMHG</sequence>
<dbReference type="GO" id="GO:0008017">
    <property type="term" value="F:microtubule binding"/>
    <property type="evidence" value="ECO:0007669"/>
    <property type="project" value="InterPro"/>
</dbReference>
<gene>
    <name evidence="8" type="ORF">M408DRAFT_64288</name>
</gene>
<reference evidence="8 9" key="1">
    <citation type="submission" date="2014-04" db="EMBL/GenBank/DDBJ databases">
        <authorList>
            <consortium name="DOE Joint Genome Institute"/>
            <person name="Kuo A."/>
            <person name="Zuccaro A."/>
            <person name="Kohler A."/>
            <person name="Nagy L.G."/>
            <person name="Floudas D."/>
            <person name="Copeland A."/>
            <person name="Barry K.W."/>
            <person name="Cichocki N."/>
            <person name="Veneault-Fourrey C."/>
            <person name="LaButti K."/>
            <person name="Lindquist E.A."/>
            <person name="Lipzen A."/>
            <person name="Lundell T."/>
            <person name="Morin E."/>
            <person name="Murat C."/>
            <person name="Sun H."/>
            <person name="Tunlid A."/>
            <person name="Henrissat B."/>
            <person name="Grigoriev I.V."/>
            <person name="Hibbett D.S."/>
            <person name="Martin F."/>
            <person name="Nordberg H.P."/>
            <person name="Cantor M.N."/>
            <person name="Hua S.X."/>
        </authorList>
    </citation>
    <scope>NUCLEOTIDE SEQUENCE [LARGE SCALE GENOMIC DNA]</scope>
    <source>
        <strain evidence="8 9">MAFF 305830</strain>
    </source>
</reference>
<feature type="domain" description="HOOK N-terminal" evidence="7">
    <location>
        <begin position="15"/>
        <end position="158"/>
    </location>
</feature>
<dbReference type="GO" id="GO:0005815">
    <property type="term" value="C:microtubule organizing center"/>
    <property type="evidence" value="ECO:0007669"/>
    <property type="project" value="TreeGrafter"/>
</dbReference>
<dbReference type="Pfam" id="PF05622">
    <property type="entry name" value="HOOK"/>
    <property type="match status" value="1"/>
</dbReference>
<proteinExistence type="predicted"/>
<name>A0A0C3BIQ7_SERVB</name>
<accession>A0A0C3BIQ7</accession>
<dbReference type="Proteomes" id="UP000054097">
    <property type="component" value="Unassembled WGS sequence"/>
</dbReference>
<protein>
    <recommendedName>
        <fullName evidence="10">HOOK N-terminal domain-containing protein</fullName>
    </recommendedName>
</protein>
<dbReference type="InterPro" id="IPR036872">
    <property type="entry name" value="CH_dom_sf"/>
</dbReference>
<keyword evidence="9" id="KW-1185">Reference proteome</keyword>
<dbReference type="SUPFAM" id="SSF116907">
    <property type="entry name" value="Hook domain"/>
    <property type="match status" value="1"/>
</dbReference>
<feature type="coiled-coil region" evidence="4">
    <location>
        <begin position="759"/>
        <end position="793"/>
    </location>
</feature>
<feature type="coiled-coil region" evidence="4">
    <location>
        <begin position="486"/>
        <end position="735"/>
    </location>
</feature>
<dbReference type="OrthoDB" id="49395at2759"/>
<evidence type="ECO:0000256" key="4">
    <source>
        <dbReference type="SAM" id="Coils"/>
    </source>
</evidence>
<feature type="coiled-coil region" evidence="4">
    <location>
        <begin position="222"/>
        <end position="435"/>
    </location>
</feature>
<dbReference type="HOGENOM" id="CLU_017588_0_0_1"/>
<reference evidence="9" key="2">
    <citation type="submission" date="2015-01" db="EMBL/GenBank/DDBJ databases">
        <title>Evolutionary Origins and Diversification of the Mycorrhizal Mutualists.</title>
        <authorList>
            <consortium name="DOE Joint Genome Institute"/>
            <consortium name="Mycorrhizal Genomics Consortium"/>
            <person name="Kohler A."/>
            <person name="Kuo A."/>
            <person name="Nagy L.G."/>
            <person name="Floudas D."/>
            <person name="Copeland A."/>
            <person name="Barry K.W."/>
            <person name="Cichocki N."/>
            <person name="Veneault-Fourrey C."/>
            <person name="LaButti K."/>
            <person name="Lindquist E.A."/>
            <person name="Lipzen A."/>
            <person name="Lundell T."/>
            <person name="Morin E."/>
            <person name="Murat C."/>
            <person name="Riley R."/>
            <person name="Ohm R."/>
            <person name="Sun H."/>
            <person name="Tunlid A."/>
            <person name="Henrissat B."/>
            <person name="Grigoriev I.V."/>
            <person name="Hibbett D.S."/>
            <person name="Martin F."/>
        </authorList>
    </citation>
    <scope>NUCLEOTIDE SEQUENCE [LARGE SCALE GENOMIC DNA]</scope>
    <source>
        <strain evidence="9">MAFF 305830</strain>
    </source>
</reference>
<dbReference type="Pfam" id="PF19047">
    <property type="entry name" value="HOOK_N"/>
    <property type="match status" value="1"/>
</dbReference>
<evidence type="ECO:0000259" key="7">
    <source>
        <dbReference type="Pfam" id="PF19047"/>
    </source>
</evidence>
<keyword evidence="2" id="KW-0963">Cytoplasm</keyword>
<dbReference type="PANTHER" id="PTHR18947:SF28">
    <property type="entry name" value="GIRDIN, ISOFORM A"/>
    <property type="match status" value="1"/>
</dbReference>
<dbReference type="CDD" id="cd22211">
    <property type="entry name" value="HkD_SF"/>
    <property type="match status" value="1"/>
</dbReference>
<evidence type="ECO:0000259" key="6">
    <source>
        <dbReference type="Pfam" id="PF05622"/>
    </source>
</evidence>
<dbReference type="InterPro" id="IPR043936">
    <property type="entry name" value="HOOK_N"/>
</dbReference>
<comment type="subcellular location">
    <subcellularLocation>
        <location evidence="1">Cytoplasm</location>
    </subcellularLocation>
</comment>
<evidence type="ECO:0000313" key="8">
    <source>
        <dbReference type="EMBL" id="KIM31999.1"/>
    </source>
</evidence>
<dbReference type="GO" id="GO:0051959">
    <property type="term" value="F:dynein light intermediate chain binding"/>
    <property type="evidence" value="ECO:0007669"/>
    <property type="project" value="TreeGrafter"/>
</dbReference>
<evidence type="ECO:0000256" key="2">
    <source>
        <dbReference type="ARBA" id="ARBA00022490"/>
    </source>
</evidence>
<feature type="domain" description="Hook C-terminal" evidence="6">
    <location>
        <begin position="210"/>
        <end position="597"/>
    </location>
</feature>
<dbReference type="EMBL" id="KN824281">
    <property type="protein sequence ID" value="KIM31999.1"/>
    <property type="molecule type" value="Genomic_DNA"/>
</dbReference>
<evidence type="ECO:0008006" key="10">
    <source>
        <dbReference type="Google" id="ProtNLM"/>
    </source>
</evidence>